<dbReference type="OrthoDB" id="1320284at2759"/>
<protein>
    <recommendedName>
        <fullName evidence="2">PB1-like domain-containing protein</fullName>
    </recommendedName>
</protein>
<comment type="caution">
    <text evidence="3">The sequence shown here is derived from an EMBL/GenBank/DDBJ whole genome shotgun (WGS) entry which is preliminary data.</text>
</comment>
<gene>
    <name evidence="3" type="ORF">H5410_040903</name>
</gene>
<dbReference type="EMBL" id="JACXVP010000008">
    <property type="protein sequence ID" value="KAG5590389.1"/>
    <property type="molecule type" value="Genomic_DNA"/>
</dbReference>
<sequence length="283" mass="31820">MALTIVTLQFHYGGCFVSDPTLRYVNGITSVEKINIDVDELHIMLFHKIALELGVENIETFGCRVNKKGTFYLLNTDSDVLNFLNGLKGADFVDVYIVHPISVPIVVEEILVLPSTNADVSSSPQKDNADVSSSPHKNRVDLSSSPQIDRDDVSSSQPFDENKNRHLNQNQSPLVEELEEHFDSDSLYDVDENIDDLSDLDEELLQARRSNIQEQVKEKADRVNLDEIPSGSIGINAGFKDIYKEQRRRFEGNLGGDDPYFDRSGPGSDISEDEGILLRMMKW</sequence>
<dbReference type="AlphaFoldDB" id="A0A9J5XRH2"/>
<keyword evidence="4" id="KW-1185">Reference proteome</keyword>
<proteinExistence type="predicted"/>
<feature type="domain" description="PB1-like" evidence="2">
    <location>
        <begin position="6"/>
        <end position="99"/>
    </location>
</feature>
<evidence type="ECO:0000259" key="2">
    <source>
        <dbReference type="Pfam" id="PF26130"/>
    </source>
</evidence>
<organism evidence="3 4">
    <name type="scientific">Solanum commersonii</name>
    <name type="common">Commerson's wild potato</name>
    <name type="synonym">Commerson's nightshade</name>
    <dbReference type="NCBI Taxonomy" id="4109"/>
    <lineage>
        <taxon>Eukaryota</taxon>
        <taxon>Viridiplantae</taxon>
        <taxon>Streptophyta</taxon>
        <taxon>Embryophyta</taxon>
        <taxon>Tracheophyta</taxon>
        <taxon>Spermatophyta</taxon>
        <taxon>Magnoliopsida</taxon>
        <taxon>eudicotyledons</taxon>
        <taxon>Gunneridae</taxon>
        <taxon>Pentapetalae</taxon>
        <taxon>asterids</taxon>
        <taxon>lamiids</taxon>
        <taxon>Solanales</taxon>
        <taxon>Solanaceae</taxon>
        <taxon>Solanoideae</taxon>
        <taxon>Solaneae</taxon>
        <taxon>Solanum</taxon>
    </lineage>
</organism>
<dbReference type="Pfam" id="PF26130">
    <property type="entry name" value="PB1-like"/>
    <property type="match status" value="1"/>
</dbReference>
<evidence type="ECO:0000313" key="3">
    <source>
        <dbReference type="EMBL" id="KAG5590389.1"/>
    </source>
</evidence>
<name>A0A9J5XRH2_SOLCO</name>
<evidence type="ECO:0000256" key="1">
    <source>
        <dbReference type="SAM" id="MobiDB-lite"/>
    </source>
</evidence>
<dbReference type="InterPro" id="IPR058594">
    <property type="entry name" value="PB1-like_dom_pln"/>
</dbReference>
<dbReference type="Proteomes" id="UP000824120">
    <property type="component" value="Chromosome 8"/>
</dbReference>
<feature type="region of interest" description="Disordered" evidence="1">
    <location>
        <begin position="117"/>
        <end position="168"/>
    </location>
</feature>
<reference evidence="3 4" key="1">
    <citation type="submission" date="2020-09" db="EMBL/GenBank/DDBJ databases">
        <title>De no assembly of potato wild relative species, Solanum commersonii.</title>
        <authorList>
            <person name="Cho K."/>
        </authorList>
    </citation>
    <scope>NUCLEOTIDE SEQUENCE [LARGE SCALE GENOMIC DNA]</scope>
    <source>
        <strain evidence="3">LZ3.2</strain>
        <tissue evidence="3">Leaf</tissue>
    </source>
</reference>
<accession>A0A9J5XRH2</accession>
<evidence type="ECO:0000313" key="4">
    <source>
        <dbReference type="Proteomes" id="UP000824120"/>
    </source>
</evidence>
<feature type="compositionally biased region" description="Polar residues" evidence="1">
    <location>
        <begin position="117"/>
        <end position="147"/>
    </location>
</feature>